<reference evidence="3 4" key="1">
    <citation type="submission" date="2020-03" db="EMBL/GenBank/DDBJ databases">
        <title>Genomic Encyclopedia of Type Strains, Phase IV (KMG-IV): sequencing the most valuable type-strain genomes for metagenomic binning, comparative biology and taxonomic classification.</title>
        <authorList>
            <person name="Goeker M."/>
        </authorList>
    </citation>
    <scope>NUCLEOTIDE SEQUENCE [LARGE SCALE GENOMIC DNA]</scope>
    <source>
        <strain evidence="3 4">DSM 105096</strain>
    </source>
</reference>
<keyword evidence="1" id="KW-0812">Transmembrane</keyword>
<feature type="transmembrane region" description="Helical" evidence="1">
    <location>
        <begin position="145"/>
        <end position="167"/>
    </location>
</feature>
<dbReference type="InterPro" id="IPR000326">
    <property type="entry name" value="PAP2/HPO"/>
</dbReference>
<comment type="caution">
    <text evidence="3">The sequence shown here is derived from an EMBL/GenBank/DDBJ whole genome shotgun (WGS) entry which is preliminary data.</text>
</comment>
<keyword evidence="4" id="KW-1185">Reference proteome</keyword>
<dbReference type="CDD" id="cd03392">
    <property type="entry name" value="PAP2_like_2"/>
    <property type="match status" value="1"/>
</dbReference>
<name>A0ABX0XA91_9BACT</name>
<keyword evidence="1" id="KW-1133">Transmembrane helix</keyword>
<dbReference type="GO" id="GO:0050380">
    <property type="term" value="F:undecaprenyl-diphosphatase activity"/>
    <property type="evidence" value="ECO:0007669"/>
    <property type="project" value="UniProtKB-EC"/>
</dbReference>
<dbReference type="EC" id="3.6.1.27" evidence="3"/>
<evidence type="ECO:0000259" key="2">
    <source>
        <dbReference type="SMART" id="SM00014"/>
    </source>
</evidence>
<feature type="domain" description="Phosphatidic acid phosphatase type 2/haloperoxidase" evidence="2">
    <location>
        <begin position="104"/>
        <end position="219"/>
    </location>
</feature>
<dbReference type="PANTHER" id="PTHR14969:SF13">
    <property type="entry name" value="AT30094P"/>
    <property type="match status" value="1"/>
</dbReference>
<dbReference type="SUPFAM" id="SSF48317">
    <property type="entry name" value="Acid phosphatase/Vanadium-dependent haloperoxidase"/>
    <property type="match status" value="1"/>
</dbReference>
<feature type="transmembrane region" description="Helical" evidence="1">
    <location>
        <begin position="173"/>
        <end position="192"/>
    </location>
</feature>
<feature type="transmembrane region" description="Helical" evidence="1">
    <location>
        <begin position="104"/>
        <end position="124"/>
    </location>
</feature>
<keyword evidence="1" id="KW-0472">Membrane</keyword>
<organism evidence="3 4">
    <name type="scientific">Neolewinella antarctica</name>
    <dbReference type="NCBI Taxonomy" id="442734"/>
    <lineage>
        <taxon>Bacteria</taxon>
        <taxon>Pseudomonadati</taxon>
        <taxon>Bacteroidota</taxon>
        <taxon>Saprospiria</taxon>
        <taxon>Saprospirales</taxon>
        <taxon>Lewinellaceae</taxon>
        <taxon>Neolewinella</taxon>
    </lineage>
</organism>
<sequence>MLMLIDRLLQSLRALSAYVQRDVRLLRHLSLLLLAGFVVLTLLVLFVPPALFDLGFSLEVQEDQSPVLDAAMHAVSWFGNGIAPGLIPALVALTFLLLGARREALFTLLTLLSGAVIYGIKILIDRPRPTADLIRIIEDAQFQSFPSGHVTFYVTFFGFVVFLMYRLTWVWTWLRWTAAIICLALIFTVPFSRMYLGAHWFTDVAAGFLIGLLCLIVLAGWYASRQDDPAVVTSEVRNNARP</sequence>
<feature type="transmembrane region" description="Helical" evidence="1">
    <location>
        <begin position="31"/>
        <end position="56"/>
    </location>
</feature>
<dbReference type="SMART" id="SM00014">
    <property type="entry name" value="acidPPc"/>
    <property type="match status" value="1"/>
</dbReference>
<dbReference type="Gene3D" id="1.20.144.10">
    <property type="entry name" value="Phosphatidic acid phosphatase type 2/haloperoxidase"/>
    <property type="match status" value="1"/>
</dbReference>
<dbReference type="InterPro" id="IPR036938">
    <property type="entry name" value="PAP2/HPO_sf"/>
</dbReference>
<dbReference type="Proteomes" id="UP000770785">
    <property type="component" value="Unassembled WGS sequence"/>
</dbReference>
<feature type="transmembrane region" description="Helical" evidence="1">
    <location>
        <begin position="77"/>
        <end position="98"/>
    </location>
</feature>
<protein>
    <submittedName>
        <fullName evidence="3">Undecaprenyl-diphosphatase</fullName>
        <ecNumber evidence="3">3.6.1.27</ecNumber>
    </submittedName>
</protein>
<feature type="transmembrane region" description="Helical" evidence="1">
    <location>
        <begin position="204"/>
        <end position="223"/>
    </location>
</feature>
<dbReference type="PANTHER" id="PTHR14969">
    <property type="entry name" value="SPHINGOSINE-1-PHOSPHATE PHOSPHOHYDROLASE"/>
    <property type="match status" value="1"/>
</dbReference>
<gene>
    <name evidence="3" type="ORF">GGR27_001395</name>
</gene>
<accession>A0ABX0XA91</accession>
<proteinExistence type="predicted"/>
<evidence type="ECO:0000313" key="4">
    <source>
        <dbReference type="Proteomes" id="UP000770785"/>
    </source>
</evidence>
<dbReference type="EMBL" id="JAATJH010000002">
    <property type="protein sequence ID" value="NJC25896.1"/>
    <property type="molecule type" value="Genomic_DNA"/>
</dbReference>
<dbReference type="Pfam" id="PF01569">
    <property type="entry name" value="PAP2"/>
    <property type="match status" value="1"/>
</dbReference>
<evidence type="ECO:0000256" key="1">
    <source>
        <dbReference type="SAM" id="Phobius"/>
    </source>
</evidence>
<keyword evidence="3" id="KW-0378">Hydrolase</keyword>
<evidence type="ECO:0000313" key="3">
    <source>
        <dbReference type="EMBL" id="NJC25896.1"/>
    </source>
</evidence>